<dbReference type="EMBL" id="KN846952">
    <property type="protein sequence ID" value="KIV82575.1"/>
    <property type="molecule type" value="Genomic_DNA"/>
</dbReference>
<dbReference type="AlphaFoldDB" id="A0A0D1W1F3"/>
<evidence type="ECO:0008006" key="3">
    <source>
        <dbReference type="Google" id="ProtNLM"/>
    </source>
</evidence>
<protein>
    <recommendedName>
        <fullName evidence="3">SH3 domain-containing protein</fullName>
    </recommendedName>
</protein>
<reference evidence="1 2" key="1">
    <citation type="submission" date="2015-01" db="EMBL/GenBank/DDBJ databases">
        <title>The Genome Sequence of Exophiala sideris CBS121828.</title>
        <authorList>
            <consortium name="The Broad Institute Genomics Platform"/>
            <person name="Cuomo C."/>
            <person name="de Hoog S."/>
            <person name="Gorbushina A."/>
            <person name="Stielow B."/>
            <person name="Teixiera M."/>
            <person name="Abouelleil A."/>
            <person name="Chapman S.B."/>
            <person name="Priest M."/>
            <person name="Young S.K."/>
            <person name="Wortman J."/>
            <person name="Nusbaum C."/>
            <person name="Birren B."/>
        </authorList>
    </citation>
    <scope>NUCLEOTIDE SEQUENCE [LARGE SCALE GENOMIC DNA]</scope>
    <source>
        <strain evidence="1 2">CBS 121828</strain>
    </source>
</reference>
<gene>
    <name evidence="1" type="ORF">PV11_04676</name>
</gene>
<accession>A0A0D1W1F3</accession>
<dbReference type="SUPFAM" id="SSF50044">
    <property type="entry name" value="SH3-domain"/>
    <property type="match status" value="1"/>
</dbReference>
<evidence type="ECO:0000313" key="1">
    <source>
        <dbReference type="EMBL" id="KIV82575.1"/>
    </source>
</evidence>
<proteinExistence type="predicted"/>
<sequence>MANQPEQEQLGQSAASRSVSYLVQHLDAHRHPESSKSARFACLNNVDLAANRIPSANDSLNKDIKLALSSLSFDHESSTTPVGDGPVILKSPLRHTASDDYLGSNAKHLIVHAGDEVLVFAWADKGKTAIAYNPECGRVGWVAANVLKENDGQNEGRPVIWVAIHKHPDYTKAAGVEDGNLTWDRGHYILTCKVNNKPNHMFEGVGINLATGEFGAFKQVWDEIFETVRQWEDRN</sequence>
<dbReference type="InterPro" id="IPR036028">
    <property type="entry name" value="SH3-like_dom_sf"/>
</dbReference>
<dbReference type="Proteomes" id="UP000053599">
    <property type="component" value="Unassembled WGS sequence"/>
</dbReference>
<organism evidence="1 2">
    <name type="scientific">Exophiala sideris</name>
    <dbReference type="NCBI Taxonomy" id="1016849"/>
    <lineage>
        <taxon>Eukaryota</taxon>
        <taxon>Fungi</taxon>
        <taxon>Dikarya</taxon>
        <taxon>Ascomycota</taxon>
        <taxon>Pezizomycotina</taxon>
        <taxon>Eurotiomycetes</taxon>
        <taxon>Chaetothyriomycetidae</taxon>
        <taxon>Chaetothyriales</taxon>
        <taxon>Herpotrichiellaceae</taxon>
        <taxon>Exophiala</taxon>
    </lineage>
</organism>
<dbReference type="HOGENOM" id="CLU_1180233_0_0_1"/>
<name>A0A0D1W1F3_9EURO</name>
<evidence type="ECO:0000313" key="2">
    <source>
        <dbReference type="Proteomes" id="UP000053599"/>
    </source>
</evidence>